<dbReference type="Proteomes" id="UP000058114">
    <property type="component" value="Chromosome"/>
</dbReference>
<dbReference type="InterPro" id="IPR051316">
    <property type="entry name" value="Zinc-reg_GTPase_activator"/>
</dbReference>
<proteinExistence type="inferred from homology"/>
<dbReference type="SUPFAM" id="SSF90002">
    <property type="entry name" value="Hypothetical protein YjiA, C-terminal domain"/>
    <property type="match status" value="1"/>
</dbReference>
<dbReference type="PANTHER" id="PTHR13748:SF62">
    <property type="entry name" value="COBW DOMAIN-CONTAINING PROTEIN"/>
    <property type="match status" value="1"/>
</dbReference>
<dbReference type="Pfam" id="PF02492">
    <property type="entry name" value="cobW"/>
    <property type="match status" value="1"/>
</dbReference>
<dbReference type="Gene3D" id="3.30.1220.10">
    <property type="entry name" value="CobW-like, C-terminal domain"/>
    <property type="match status" value="1"/>
</dbReference>
<keyword evidence="1" id="KW-0547">Nucleotide-binding</keyword>
<dbReference type="Gene3D" id="3.40.50.300">
    <property type="entry name" value="P-loop containing nucleotide triphosphate hydrolases"/>
    <property type="match status" value="1"/>
</dbReference>
<evidence type="ECO:0000256" key="2">
    <source>
        <dbReference type="ARBA" id="ARBA00022801"/>
    </source>
</evidence>
<dbReference type="KEGG" id="asr:WL1483_2401"/>
<dbReference type="InterPro" id="IPR003495">
    <property type="entry name" value="CobW/HypB/UreG_nucleotide-bd"/>
</dbReference>
<dbReference type="AlphaFoldDB" id="A0A0S2SJI0"/>
<dbReference type="GO" id="GO:0005737">
    <property type="term" value="C:cytoplasm"/>
    <property type="evidence" value="ECO:0007669"/>
    <property type="project" value="TreeGrafter"/>
</dbReference>
<gene>
    <name evidence="8" type="ORF">WL1483_2401</name>
</gene>
<dbReference type="InterPro" id="IPR036627">
    <property type="entry name" value="CobW-likC_sf"/>
</dbReference>
<dbReference type="CDD" id="cd03112">
    <property type="entry name" value="CobW-like"/>
    <property type="match status" value="1"/>
</dbReference>
<dbReference type="InterPro" id="IPR011629">
    <property type="entry name" value="CobW-like_C"/>
</dbReference>
<dbReference type="PANTHER" id="PTHR13748">
    <property type="entry name" value="COBW-RELATED"/>
    <property type="match status" value="1"/>
</dbReference>
<comment type="catalytic activity">
    <reaction evidence="6">
        <text>GTP + H2O = GDP + phosphate + H(+)</text>
        <dbReference type="Rhea" id="RHEA:19669"/>
        <dbReference type="ChEBI" id="CHEBI:15377"/>
        <dbReference type="ChEBI" id="CHEBI:15378"/>
        <dbReference type="ChEBI" id="CHEBI:37565"/>
        <dbReference type="ChEBI" id="CHEBI:43474"/>
        <dbReference type="ChEBI" id="CHEBI:58189"/>
    </reaction>
    <physiologicalReaction direction="left-to-right" evidence="6">
        <dbReference type="Rhea" id="RHEA:19670"/>
    </physiologicalReaction>
</comment>
<keyword evidence="3" id="KW-0143">Chaperone</keyword>
<dbReference type="GO" id="GO:0000166">
    <property type="term" value="F:nucleotide binding"/>
    <property type="evidence" value="ECO:0007669"/>
    <property type="project" value="UniProtKB-KW"/>
</dbReference>
<feature type="domain" description="CobW C-terminal" evidence="7">
    <location>
        <begin position="262"/>
        <end position="356"/>
    </location>
</feature>
<evidence type="ECO:0000256" key="4">
    <source>
        <dbReference type="ARBA" id="ARBA00034320"/>
    </source>
</evidence>
<protein>
    <recommendedName>
        <fullName evidence="7">CobW C-terminal domain-containing protein</fullName>
    </recommendedName>
</protein>
<evidence type="ECO:0000259" key="7">
    <source>
        <dbReference type="SMART" id="SM00833"/>
    </source>
</evidence>
<dbReference type="EMBL" id="CP013067">
    <property type="protein sequence ID" value="ALP41820.1"/>
    <property type="molecule type" value="Genomic_DNA"/>
</dbReference>
<evidence type="ECO:0000256" key="3">
    <source>
        <dbReference type="ARBA" id="ARBA00023186"/>
    </source>
</evidence>
<dbReference type="SMART" id="SM00833">
    <property type="entry name" value="CobW_C"/>
    <property type="match status" value="1"/>
</dbReference>
<evidence type="ECO:0000256" key="6">
    <source>
        <dbReference type="ARBA" id="ARBA00049117"/>
    </source>
</evidence>
<sequence length="376" mass="40737">MLTDVNDPRIPVTLLTGFLGSGKTTLLNHWVKQPELGECAVLINEFGSVGLDHHLVQQIDEQVVLLDSGCICCSVQGSLVEALQGLFMKAVQKQIKPFKRLIIETTGLADPAPVLFTLREEGFIAQRYRFDGTVTVVDAGHIGQQLASQYEAVKQVALADLLVVSKGDLADEATLDEVEARLSALNPAAPIERVSHGELSPAVLERLGAYNAEAGRDVRQLLAWLRTEAPRQGLASPMRPRLAPLVAQVGASAPSHFEHTDVESFSLRIGEPLKASRLLAAIDAVQARFGDALLRLKGILQLEGESQPVVIHGVHGQLYPLQTLGDWPEGKAQSRLVFIVRSADRAEIQALFEQTLSAPEPSLEERLRAMLGGDIA</sequence>
<comment type="similarity">
    <text evidence="4">Belongs to the SIMIBI class G3E GTPase family. ZNG1 subfamily.</text>
</comment>
<name>A0A0S2SJI0_9GAMM</name>
<dbReference type="PATRIC" id="fig|652.5.peg.602"/>
<dbReference type="GO" id="GO:0016787">
    <property type="term" value="F:hydrolase activity"/>
    <property type="evidence" value="ECO:0007669"/>
    <property type="project" value="UniProtKB-KW"/>
</dbReference>
<dbReference type="InterPro" id="IPR027417">
    <property type="entry name" value="P-loop_NTPase"/>
</dbReference>
<dbReference type="SUPFAM" id="SSF52540">
    <property type="entry name" value="P-loop containing nucleoside triphosphate hydrolases"/>
    <property type="match status" value="1"/>
</dbReference>
<reference evidence="8 9" key="2">
    <citation type="journal article" date="2016" name="Genome Announc.">
        <title>Complete Genome Sequence of the Highly Virulent Aeromonas schubertii Strain WL1483, Isolated from Diseased Snakehead Fish (Channa argus) in China.</title>
        <authorList>
            <person name="Liu L."/>
            <person name="Li N."/>
            <person name="Zhang D."/>
            <person name="Fu X."/>
            <person name="Shi C."/>
            <person name="Lin Q."/>
            <person name="Hao G."/>
        </authorList>
    </citation>
    <scope>NUCLEOTIDE SEQUENCE [LARGE SCALE GENOMIC DNA]</scope>
    <source>
        <strain evidence="8 9">WL1483</strain>
    </source>
</reference>
<evidence type="ECO:0000313" key="9">
    <source>
        <dbReference type="Proteomes" id="UP000058114"/>
    </source>
</evidence>
<organism evidence="8 9">
    <name type="scientific">Aeromonas schubertii</name>
    <dbReference type="NCBI Taxonomy" id="652"/>
    <lineage>
        <taxon>Bacteria</taxon>
        <taxon>Pseudomonadati</taxon>
        <taxon>Pseudomonadota</taxon>
        <taxon>Gammaproteobacteria</taxon>
        <taxon>Aeromonadales</taxon>
        <taxon>Aeromonadaceae</taxon>
        <taxon>Aeromonas</taxon>
    </lineage>
</organism>
<evidence type="ECO:0000313" key="8">
    <source>
        <dbReference type="EMBL" id="ALP41820.1"/>
    </source>
</evidence>
<comment type="function">
    <text evidence="5">Zinc chaperone that directly transfers zinc cofactor to target proteins, thereby activating them. Zinc is transferred from the CXCC motif in the GTPase domain to the zinc binding site in target proteins in a process requiring GTP hydrolysis.</text>
</comment>
<dbReference type="Pfam" id="PF07683">
    <property type="entry name" value="CobW_C"/>
    <property type="match status" value="1"/>
</dbReference>
<reference evidence="9" key="1">
    <citation type="submission" date="2015-10" db="EMBL/GenBank/DDBJ databases">
        <title>Complete Genome Sequence of Aeromonas schubertii strain WL1483.</title>
        <authorList>
            <person name="Liu L."/>
        </authorList>
    </citation>
    <scope>NUCLEOTIDE SEQUENCE [LARGE SCALE GENOMIC DNA]</scope>
    <source>
        <strain evidence="9">WL1483</strain>
    </source>
</reference>
<evidence type="ECO:0000256" key="1">
    <source>
        <dbReference type="ARBA" id="ARBA00022741"/>
    </source>
</evidence>
<evidence type="ECO:0000256" key="5">
    <source>
        <dbReference type="ARBA" id="ARBA00045658"/>
    </source>
</evidence>
<keyword evidence="2" id="KW-0378">Hydrolase</keyword>
<accession>A0A0S2SJI0</accession>